<dbReference type="InterPro" id="IPR019734">
    <property type="entry name" value="TPR_rpt"/>
</dbReference>
<dbReference type="PANTHER" id="PTHR19959">
    <property type="entry name" value="KINESIN LIGHT CHAIN"/>
    <property type="match status" value="1"/>
</dbReference>
<gene>
    <name evidence="2" type="ORF">CLV67_12763</name>
</gene>
<evidence type="ECO:0000313" key="2">
    <source>
        <dbReference type="EMBL" id="PRX12640.1"/>
    </source>
</evidence>
<organism evidence="2 3">
    <name type="scientific">Actinoplanes italicus</name>
    <dbReference type="NCBI Taxonomy" id="113567"/>
    <lineage>
        <taxon>Bacteria</taxon>
        <taxon>Bacillati</taxon>
        <taxon>Actinomycetota</taxon>
        <taxon>Actinomycetes</taxon>
        <taxon>Micromonosporales</taxon>
        <taxon>Micromonosporaceae</taxon>
        <taxon>Actinoplanes</taxon>
    </lineage>
</organism>
<dbReference type="AlphaFoldDB" id="A0A2T0JXA5"/>
<dbReference type="SMART" id="SM00028">
    <property type="entry name" value="TPR"/>
    <property type="match status" value="7"/>
</dbReference>
<dbReference type="Gene3D" id="1.25.40.10">
    <property type="entry name" value="Tetratricopeptide repeat domain"/>
    <property type="match status" value="4"/>
</dbReference>
<dbReference type="SUPFAM" id="SSF48452">
    <property type="entry name" value="TPR-like"/>
    <property type="match status" value="3"/>
</dbReference>
<comment type="caution">
    <text evidence="2">The sequence shown here is derived from an EMBL/GenBank/DDBJ whole genome shotgun (WGS) entry which is preliminary data.</text>
</comment>
<protein>
    <submittedName>
        <fullName evidence="2">Tetratricopeptide repeat protein</fullName>
    </submittedName>
</protein>
<dbReference type="Proteomes" id="UP000239415">
    <property type="component" value="Unassembled WGS sequence"/>
</dbReference>
<feature type="coiled-coil region" evidence="1">
    <location>
        <begin position="920"/>
        <end position="947"/>
    </location>
</feature>
<evidence type="ECO:0000313" key="3">
    <source>
        <dbReference type="Proteomes" id="UP000239415"/>
    </source>
</evidence>
<dbReference type="Pfam" id="PF13374">
    <property type="entry name" value="TPR_10"/>
    <property type="match status" value="2"/>
</dbReference>
<dbReference type="InterPro" id="IPR027417">
    <property type="entry name" value="P-loop_NTPase"/>
</dbReference>
<name>A0A2T0JXA5_9ACTN</name>
<proteinExistence type="predicted"/>
<sequence length="1073" mass="116542">MPAGDPVSEFEQRIRAEPGSTVYAVLNGDIHVRNGHPVYRFESFALEPRPVDPTQARLQPSRVLATESRIVPFAGRGDELARLTSWRDDPEPGLSVLLVHGPGGQGKTRLAAQFALASAANHWTVWAGHHSSDPTATTVVAPGKTGSALVVVVEYAERWPVDDLQLFLQNPILRVPQRARVLLVSRSAGSWWPGIRHRLTKAEIAVGESVDLAPLAASPEQRRDAFMAAGDAFARVFGVRANLIQLPERLDGDEFKAVLSVHMAALVAVDALAHGRRVPADLVGLSAYLLNREYDYWQSRYDHDAQFTTAPAVLARTVHTATLTQRQPRALAGRILAGTGVAAEPEVLAVVDDHAGCYPPAAAGFGLEPLYPDRLGEDFLALRIPGHGHGDYAPDPWARTAPERLLALAKESDFAALTRPVLGVLIEAAHRWPHVRDSLQPILLADPRLAVDAGGFALARLAEIDGIDSELLDAILPLLPIDRHVDLDVGAARVVQVVTRAKLTHTEDDETRAGLLAALGVRQQAVGLYREAHQCVAEAVAIYRGLAETAPQHFRRPLIRALHLDAIALSDLGRTEEALALAEELIALERRYGDPTSEADLLSMANSLHHLSIYLSDLGQLHASLAPAEEAVRILRDLNARVAVTAHLAALAFSLDGLGTRLYELARPRDALPLMREGVDIYRSLAETDPNLYLPSLSVAVHNLGNVLSELGRRDESLFCARESVRIDRQLVAANPGAFLPDLASSLINLAIDLGALGQEESALPFAEESLEIRRRLCVTDPGTYRPAVARTLLNLSVNVSNTGDRKRALDLTAEALGIFRPLAEANPAMYEEWLAGALSTLGLQSARIGRRYEAVAAAEEAVQRFRRCEDAFPDSLPNSLYGLGVRYAEVGRRDEAVAVTEEAVATYRALDDLQQADHRQGLARALNSLGERMAELDRDAEALTAITEAIAIFRSLEHDDPSLDREELSHALANRALQESRRGAHQDAAVTAREAVSVCEPLAREHPAYYLPELAARLSRLATVLTVGGLDPREAHAAAQQAHEIYLPLAEQYPQAFADGQRQTNALLESAN</sequence>
<evidence type="ECO:0000256" key="1">
    <source>
        <dbReference type="SAM" id="Coils"/>
    </source>
</evidence>
<dbReference type="InterPro" id="IPR011990">
    <property type="entry name" value="TPR-like_helical_dom_sf"/>
</dbReference>
<reference evidence="2 3" key="1">
    <citation type="submission" date="2018-03" db="EMBL/GenBank/DDBJ databases">
        <title>Genomic Encyclopedia of Archaeal and Bacterial Type Strains, Phase II (KMG-II): from individual species to whole genera.</title>
        <authorList>
            <person name="Goeker M."/>
        </authorList>
    </citation>
    <scope>NUCLEOTIDE SEQUENCE [LARGE SCALE GENOMIC DNA]</scope>
    <source>
        <strain evidence="2 3">DSM 43146</strain>
    </source>
</reference>
<accession>A0A2T0JXA5</accession>
<keyword evidence="3" id="KW-1185">Reference proteome</keyword>
<dbReference type="Pfam" id="PF13181">
    <property type="entry name" value="TPR_8"/>
    <property type="match status" value="1"/>
</dbReference>
<keyword evidence="1" id="KW-0175">Coiled coil</keyword>
<dbReference type="OrthoDB" id="3218567at2"/>
<dbReference type="PANTHER" id="PTHR19959:SF119">
    <property type="entry name" value="FUNGAL LIPASE-LIKE DOMAIN-CONTAINING PROTEIN"/>
    <property type="match status" value="1"/>
</dbReference>
<dbReference type="EMBL" id="PVMZ01000027">
    <property type="protein sequence ID" value="PRX12640.1"/>
    <property type="molecule type" value="Genomic_DNA"/>
</dbReference>
<dbReference type="Gene3D" id="3.40.50.300">
    <property type="entry name" value="P-loop containing nucleotide triphosphate hydrolases"/>
    <property type="match status" value="1"/>
</dbReference>